<accession>A0A814H6P2</accession>
<name>A0A814H6P2_9BILA</name>
<protein>
    <recommendedName>
        <fullName evidence="3">MULE transposase domain-containing protein</fullName>
    </recommendedName>
</protein>
<gene>
    <name evidence="1" type="ORF">IZO911_LOCUS17881</name>
</gene>
<evidence type="ECO:0000313" key="2">
    <source>
        <dbReference type="Proteomes" id="UP000663860"/>
    </source>
</evidence>
<proteinExistence type="predicted"/>
<sequence length="218" mass="25350">MSNFEGCLQDILKTDFPNSQHTGCYFHYTQVIYRNIEVLGLSREYSADEEIQSVCRKIMALPLMPILLVMETYDDLHDLILASSTSNYHNRLNQRISKYHPNIWAFIQSIKTIHYNDGCETGDGEEMDDDDYNSKITDENIFNPTLKDSPARIQNTTLSQEQRKHVTSNRMAILSSPQSEKLDRVLKNSSICNNETAAYKIMLPINRRERRREQYQSS</sequence>
<dbReference type="AlphaFoldDB" id="A0A814H6P2"/>
<comment type="caution">
    <text evidence="1">The sequence shown here is derived from an EMBL/GenBank/DDBJ whole genome shotgun (WGS) entry which is preliminary data.</text>
</comment>
<reference evidence="1" key="1">
    <citation type="submission" date="2021-02" db="EMBL/GenBank/DDBJ databases">
        <authorList>
            <person name="Nowell W R."/>
        </authorList>
    </citation>
    <scope>NUCLEOTIDE SEQUENCE</scope>
</reference>
<evidence type="ECO:0000313" key="1">
    <source>
        <dbReference type="EMBL" id="CAF1005495.1"/>
    </source>
</evidence>
<dbReference type="EMBL" id="CAJNOE010000169">
    <property type="protein sequence ID" value="CAF1005495.1"/>
    <property type="molecule type" value="Genomic_DNA"/>
</dbReference>
<dbReference type="Proteomes" id="UP000663860">
    <property type="component" value="Unassembled WGS sequence"/>
</dbReference>
<organism evidence="1 2">
    <name type="scientific">Adineta steineri</name>
    <dbReference type="NCBI Taxonomy" id="433720"/>
    <lineage>
        <taxon>Eukaryota</taxon>
        <taxon>Metazoa</taxon>
        <taxon>Spiralia</taxon>
        <taxon>Gnathifera</taxon>
        <taxon>Rotifera</taxon>
        <taxon>Eurotatoria</taxon>
        <taxon>Bdelloidea</taxon>
        <taxon>Adinetida</taxon>
        <taxon>Adinetidae</taxon>
        <taxon>Adineta</taxon>
    </lineage>
</organism>
<evidence type="ECO:0008006" key="3">
    <source>
        <dbReference type="Google" id="ProtNLM"/>
    </source>
</evidence>